<accession>A4RS31</accession>
<evidence type="ECO:0000256" key="2">
    <source>
        <dbReference type="ARBA" id="ARBA00023306"/>
    </source>
</evidence>
<evidence type="ECO:0000256" key="3">
    <source>
        <dbReference type="RuleBase" id="RU000383"/>
    </source>
</evidence>
<dbReference type="Gramene" id="ABO93962">
    <property type="protein sequence ID" value="ABO93962"/>
    <property type="gene ID" value="OSTLU_29226"/>
</dbReference>
<dbReference type="OMA" id="AENDEMW"/>
<dbReference type="OrthoDB" id="5590282at2759"/>
<dbReference type="Pfam" id="PF00134">
    <property type="entry name" value="Cyclin_N"/>
    <property type="match status" value="1"/>
</dbReference>
<dbReference type="RefSeq" id="XP_001415670.1">
    <property type="nucleotide sequence ID" value="XM_001415633.1"/>
</dbReference>
<protein>
    <recommendedName>
        <fullName evidence="4">Cyclin-like domain-containing protein</fullName>
    </recommendedName>
</protein>
<dbReference type="AlphaFoldDB" id="A4RS31"/>
<dbReference type="SUPFAM" id="SSF47954">
    <property type="entry name" value="Cyclin-like"/>
    <property type="match status" value="1"/>
</dbReference>
<keyword evidence="1" id="KW-0132">Cell division</keyword>
<dbReference type="PANTHER" id="PTHR10177">
    <property type="entry name" value="CYCLINS"/>
    <property type="match status" value="1"/>
</dbReference>
<dbReference type="Gene3D" id="1.10.472.10">
    <property type="entry name" value="Cyclin-like"/>
    <property type="match status" value="2"/>
</dbReference>
<dbReference type="Proteomes" id="UP000001568">
    <property type="component" value="Chromosome 1"/>
</dbReference>
<dbReference type="EMBL" id="CP000581">
    <property type="protein sequence ID" value="ABO93962.1"/>
    <property type="molecule type" value="Genomic_DNA"/>
</dbReference>
<keyword evidence="6" id="KW-1185">Reference proteome</keyword>
<evidence type="ECO:0000313" key="5">
    <source>
        <dbReference type="EMBL" id="ABO93962.1"/>
    </source>
</evidence>
<dbReference type="InterPro" id="IPR036915">
    <property type="entry name" value="Cyclin-like_sf"/>
</dbReference>
<dbReference type="HOGENOM" id="CLU_1024476_0_0_1"/>
<dbReference type="KEGG" id="olu:OSTLU_29226"/>
<dbReference type="SMART" id="SM00385">
    <property type="entry name" value="CYCLIN"/>
    <property type="match status" value="1"/>
</dbReference>
<organism evidence="5 6">
    <name type="scientific">Ostreococcus lucimarinus (strain CCE9901)</name>
    <dbReference type="NCBI Taxonomy" id="436017"/>
    <lineage>
        <taxon>Eukaryota</taxon>
        <taxon>Viridiplantae</taxon>
        <taxon>Chlorophyta</taxon>
        <taxon>Mamiellophyceae</taxon>
        <taxon>Mamiellales</taxon>
        <taxon>Bathycoccaceae</taxon>
        <taxon>Ostreococcus</taxon>
    </lineage>
</organism>
<keyword evidence="3" id="KW-0195">Cyclin</keyword>
<evidence type="ECO:0000313" key="6">
    <source>
        <dbReference type="Proteomes" id="UP000001568"/>
    </source>
</evidence>
<feature type="domain" description="Cyclin-like" evidence="4">
    <location>
        <begin position="33"/>
        <end position="130"/>
    </location>
</feature>
<reference evidence="5 6" key="1">
    <citation type="journal article" date="2007" name="Proc. Natl. Acad. Sci. U.S.A.">
        <title>The tiny eukaryote Ostreococcus provides genomic insights into the paradox of plankton speciation.</title>
        <authorList>
            <person name="Palenik B."/>
            <person name="Grimwood J."/>
            <person name="Aerts A."/>
            <person name="Rouze P."/>
            <person name="Salamov A."/>
            <person name="Putnam N."/>
            <person name="Dupont C."/>
            <person name="Jorgensen R."/>
            <person name="Derelle E."/>
            <person name="Rombauts S."/>
            <person name="Zhou K."/>
            <person name="Otillar R."/>
            <person name="Merchant S.S."/>
            <person name="Podell S."/>
            <person name="Gaasterland T."/>
            <person name="Napoli C."/>
            <person name="Gendler K."/>
            <person name="Manuell A."/>
            <person name="Tai V."/>
            <person name="Vallon O."/>
            <person name="Piganeau G."/>
            <person name="Jancek S."/>
            <person name="Heijde M."/>
            <person name="Jabbari K."/>
            <person name="Bowler C."/>
            <person name="Lohr M."/>
            <person name="Robbens S."/>
            <person name="Werner G."/>
            <person name="Dubchak I."/>
            <person name="Pazour G.J."/>
            <person name="Ren Q."/>
            <person name="Paulsen I."/>
            <person name="Delwiche C."/>
            <person name="Schmutz J."/>
            <person name="Rokhsar D."/>
            <person name="Van de Peer Y."/>
            <person name="Moreau H."/>
            <person name="Grigoriev I.V."/>
        </authorList>
    </citation>
    <scope>NUCLEOTIDE SEQUENCE [LARGE SCALE GENOMIC DNA]</scope>
    <source>
        <strain evidence="5 6">CCE9901</strain>
    </source>
</reference>
<sequence>MLARERAENDEMWGRVTREDYNSRLRAVQHVRYRLVEGIVRSGIMNDFSVVTASLAVRYMDYFLTTSGYQIGNDSFWLYQLLSAACLFIACKFEEPANNLRNSVGTRLQLSNDISFDLASLKKMEAIVLRELKWKVSRITPLCFVPIFFRLVDCKGLVWPQRDGFDIDMRIAILREAELLTTTVLYDASALCYFESSVIAKAIICILLAKFCDDIGSDEIVPTVTMNILKKVYADGDADYFSYVIRRVTECVRIIEGMKATLKQYAESMEHL</sequence>
<dbReference type="GeneID" id="4999800"/>
<dbReference type="eggNOG" id="KOG0656">
    <property type="taxonomic scope" value="Eukaryota"/>
</dbReference>
<proteinExistence type="inferred from homology"/>
<comment type="similarity">
    <text evidence="3">Belongs to the cyclin family.</text>
</comment>
<dbReference type="InterPro" id="IPR039361">
    <property type="entry name" value="Cyclin"/>
</dbReference>
<gene>
    <name evidence="5" type="ORF">OSTLU_29226</name>
</gene>
<dbReference type="InterPro" id="IPR013763">
    <property type="entry name" value="Cyclin-like_dom"/>
</dbReference>
<keyword evidence="2" id="KW-0131">Cell cycle</keyword>
<evidence type="ECO:0000256" key="1">
    <source>
        <dbReference type="ARBA" id="ARBA00022618"/>
    </source>
</evidence>
<evidence type="ECO:0000259" key="4">
    <source>
        <dbReference type="SMART" id="SM00385"/>
    </source>
</evidence>
<name>A4RS31_OSTLU</name>
<dbReference type="GO" id="GO:0051301">
    <property type="term" value="P:cell division"/>
    <property type="evidence" value="ECO:0007669"/>
    <property type="project" value="UniProtKB-KW"/>
</dbReference>
<dbReference type="InterPro" id="IPR006671">
    <property type="entry name" value="Cyclin_N"/>
</dbReference>
<dbReference type="STRING" id="436017.A4RS31"/>